<feature type="chain" id="PRO_5014443840" evidence="1">
    <location>
        <begin position="18"/>
        <end position="60"/>
    </location>
</feature>
<gene>
    <name evidence="2" type="ORF">THARTR1_09459</name>
</gene>
<organism evidence="2 3">
    <name type="scientific">Trichoderma harzianum</name>
    <name type="common">Hypocrea lixii</name>
    <dbReference type="NCBI Taxonomy" id="5544"/>
    <lineage>
        <taxon>Eukaryota</taxon>
        <taxon>Fungi</taxon>
        <taxon>Dikarya</taxon>
        <taxon>Ascomycota</taxon>
        <taxon>Pezizomycotina</taxon>
        <taxon>Sordariomycetes</taxon>
        <taxon>Hypocreomycetidae</taxon>
        <taxon>Hypocreales</taxon>
        <taxon>Hypocreaceae</taxon>
        <taxon>Trichoderma</taxon>
    </lineage>
</organism>
<dbReference type="OrthoDB" id="4835952at2759"/>
<evidence type="ECO:0000313" key="2">
    <source>
        <dbReference type="EMBL" id="PNP49691.1"/>
    </source>
</evidence>
<evidence type="ECO:0000313" key="3">
    <source>
        <dbReference type="Proteomes" id="UP000236290"/>
    </source>
</evidence>
<sequence length="60" mass="6298">MQFSIMTVFALAAVAIAAPTGFARREVVDNSDVPANVPSMTDASGNVIAFKAQEVYVPPN</sequence>
<accession>A0A2K0TW27</accession>
<keyword evidence="1" id="KW-0732">Signal</keyword>
<protein>
    <submittedName>
        <fullName evidence="2">Uncharacterized protein</fullName>
    </submittedName>
</protein>
<dbReference type="AlphaFoldDB" id="A0A2K0TW27"/>
<proteinExistence type="predicted"/>
<dbReference type="Proteomes" id="UP000236290">
    <property type="component" value="Unassembled WGS sequence"/>
</dbReference>
<name>A0A2K0TW27_TRIHA</name>
<comment type="caution">
    <text evidence="2">The sequence shown here is derived from an EMBL/GenBank/DDBJ whole genome shotgun (WGS) entry which is preliminary data.</text>
</comment>
<dbReference type="EMBL" id="MTYI01000174">
    <property type="protein sequence ID" value="PNP49691.1"/>
    <property type="molecule type" value="Genomic_DNA"/>
</dbReference>
<reference evidence="2 3" key="1">
    <citation type="submission" date="2017-02" db="EMBL/GenBank/DDBJ databases">
        <title>Genomes of Trichoderma spp. with biocontrol activity.</title>
        <authorList>
            <person name="Gardiner D."/>
            <person name="Kazan K."/>
            <person name="Vos C."/>
            <person name="Harvey P."/>
        </authorList>
    </citation>
    <scope>NUCLEOTIDE SEQUENCE [LARGE SCALE GENOMIC DNA]</scope>
    <source>
        <strain evidence="2 3">Tr1</strain>
    </source>
</reference>
<evidence type="ECO:0000256" key="1">
    <source>
        <dbReference type="SAM" id="SignalP"/>
    </source>
</evidence>
<feature type="signal peptide" evidence="1">
    <location>
        <begin position="1"/>
        <end position="17"/>
    </location>
</feature>